<reference evidence="2 3" key="1">
    <citation type="submission" date="2016-10" db="EMBL/GenBank/DDBJ databases">
        <authorList>
            <person name="de Groot N.N."/>
        </authorList>
    </citation>
    <scope>NUCLEOTIDE SEQUENCE [LARGE SCALE GENOMIC DNA]</scope>
    <source>
        <strain evidence="2 3">CGMCC 1.9167</strain>
    </source>
</reference>
<dbReference type="AlphaFoldDB" id="A0A1I6K3M4"/>
<keyword evidence="3" id="KW-1185">Reference proteome</keyword>
<evidence type="ECO:0000313" key="2">
    <source>
        <dbReference type="EMBL" id="SFR85420.1"/>
    </source>
</evidence>
<organism evidence="2 3">
    <name type="scientific">Marinobacter daqiaonensis</name>
    <dbReference type="NCBI Taxonomy" id="650891"/>
    <lineage>
        <taxon>Bacteria</taxon>
        <taxon>Pseudomonadati</taxon>
        <taxon>Pseudomonadota</taxon>
        <taxon>Gammaproteobacteria</taxon>
        <taxon>Pseudomonadales</taxon>
        <taxon>Marinobacteraceae</taxon>
        <taxon>Marinobacter</taxon>
    </lineage>
</organism>
<evidence type="ECO:0000259" key="1">
    <source>
        <dbReference type="Pfam" id="PF13439"/>
    </source>
</evidence>
<gene>
    <name evidence="2" type="ORF">SAMN05216203_3492</name>
</gene>
<dbReference type="STRING" id="650891.SAMN05216203_3492"/>
<accession>A0A1I6K3M4</accession>
<protein>
    <submittedName>
        <fullName evidence="2">Glycosyltransferase involved in cell wall bisynthesis</fullName>
    </submittedName>
</protein>
<dbReference type="Proteomes" id="UP000198644">
    <property type="component" value="Unassembled WGS sequence"/>
</dbReference>
<dbReference type="Pfam" id="PF13692">
    <property type="entry name" value="Glyco_trans_1_4"/>
    <property type="match status" value="1"/>
</dbReference>
<sequence length="328" mass="35869">MVMATGTGEFGGMEKHTVELASALSERGLDICLASDPAYHSHLPDKVGREAIPAAASRRSPRLLWRLLRLIAHRDYDIVHAQGTKAAQLIAAIAPFARRPHYVATLHGFKSRYPGPGPFKTVIAVSHALARDIGYVNTRVIYNGILPAPTPALGDRLPAIGNPPLWLAVGRLVPAKGFDILVRAFKNVPGTLWIAGEGPQRPQLTRLIEETGQQERIRLLGHSDQVATLMARCDRLVISSRREGFSYVFAEAMLAGIPLVATDVPVANEFLPPELIAPTEAPEALAMTMNRLDDNLHLLEIPRARAREQLTLDAMADQSLALYRELMS</sequence>
<dbReference type="PANTHER" id="PTHR12526">
    <property type="entry name" value="GLYCOSYLTRANSFERASE"/>
    <property type="match status" value="1"/>
</dbReference>
<proteinExistence type="predicted"/>
<dbReference type="SUPFAM" id="SSF53756">
    <property type="entry name" value="UDP-Glycosyltransferase/glycogen phosphorylase"/>
    <property type="match status" value="1"/>
</dbReference>
<dbReference type="CDD" id="cd03811">
    <property type="entry name" value="GT4_GT28_WabH-like"/>
    <property type="match status" value="1"/>
</dbReference>
<dbReference type="GO" id="GO:0016757">
    <property type="term" value="F:glycosyltransferase activity"/>
    <property type="evidence" value="ECO:0007669"/>
    <property type="project" value="UniProtKB-ARBA"/>
</dbReference>
<dbReference type="Gene3D" id="3.40.50.2000">
    <property type="entry name" value="Glycogen Phosphorylase B"/>
    <property type="match status" value="2"/>
</dbReference>
<keyword evidence="2" id="KW-0808">Transferase</keyword>
<dbReference type="EMBL" id="FOYW01000004">
    <property type="protein sequence ID" value="SFR85420.1"/>
    <property type="molecule type" value="Genomic_DNA"/>
</dbReference>
<dbReference type="InterPro" id="IPR028098">
    <property type="entry name" value="Glyco_trans_4-like_N"/>
</dbReference>
<dbReference type="Pfam" id="PF13439">
    <property type="entry name" value="Glyco_transf_4"/>
    <property type="match status" value="1"/>
</dbReference>
<name>A0A1I6K3M4_9GAMM</name>
<evidence type="ECO:0000313" key="3">
    <source>
        <dbReference type="Proteomes" id="UP000198644"/>
    </source>
</evidence>
<feature type="domain" description="Glycosyltransferase subfamily 4-like N-terminal" evidence="1">
    <location>
        <begin position="10"/>
        <end position="145"/>
    </location>
</feature>